<dbReference type="PANTHER" id="PTHR46294">
    <property type="entry name" value="SEGMENTATION PROTEIN EVEN-SKIPPED"/>
    <property type="match status" value="1"/>
</dbReference>
<feature type="compositionally biased region" description="Low complexity" evidence="9">
    <location>
        <begin position="310"/>
        <end position="345"/>
    </location>
</feature>
<keyword evidence="3 7" id="KW-0238">DNA-binding</keyword>
<dbReference type="SMART" id="SM00389">
    <property type="entry name" value="HOX"/>
    <property type="match status" value="1"/>
</dbReference>
<feature type="region of interest" description="Disordered" evidence="9">
    <location>
        <begin position="297"/>
        <end position="382"/>
    </location>
</feature>
<dbReference type="PRINTS" id="PR00031">
    <property type="entry name" value="HTHREPRESSR"/>
</dbReference>
<comment type="caution">
    <text evidence="11">The sequence shown here is derived from an EMBL/GenBank/DDBJ whole genome shotgun (WGS) entry which is preliminary data.</text>
</comment>
<dbReference type="SUPFAM" id="SSF46689">
    <property type="entry name" value="Homeodomain-like"/>
    <property type="match status" value="1"/>
</dbReference>
<dbReference type="InterPro" id="IPR020479">
    <property type="entry name" value="HD_metazoa"/>
</dbReference>
<feature type="domain" description="Homeobox" evidence="10">
    <location>
        <begin position="98"/>
        <end position="158"/>
    </location>
</feature>
<keyword evidence="12" id="KW-1185">Reference proteome</keyword>
<dbReference type="Pfam" id="PF00046">
    <property type="entry name" value="Homeodomain"/>
    <property type="match status" value="1"/>
</dbReference>
<protein>
    <recommendedName>
        <fullName evidence="10">Homeobox domain-containing protein</fullName>
    </recommendedName>
</protein>
<dbReference type="PROSITE" id="PS50071">
    <property type="entry name" value="HOMEOBOX_2"/>
    <property type="match status" value="1"/>
</dbReference>
<dbReference type="GO" id="GO:0000978">
    <property type="term" value="F:RNA polymerase II cis-regulatory region sequence-specific DNA binding"/>
    <property type="evidence" value="ECO:0007669"/>
    <property type="project" value="TreeGrafter"/>
</dbReference>
<keyword evidence="5 7" id="KW-0539">Nucleus</keyword>
<dbReference type="InterPro" id="IPR052002">
    <property type="entry name" value="Even-skipped_HD"/>
</dbReference>
<dbReference type="GO" id="GO:0000981">
    <property type="term" value="F:DNA-binding transcription factor activity, RNA polymerase II-specific"/>
    <property type="evidence" value="ECO:0007669"/>
    <property type="project" value="InterPro"/>
</dbReference>
<dbReference type="InterPro" id="IPR009057">
    <property type="entry name" value="Homeodomain-like_sf"/>
</dbReference>
<dbReference type="InterPro" id="IPR000047">
    <property type="entry name" value="HTH_motif"/>
</dbReference>
<evidence type="ECO:0000256" key="9">
    <source>
        <dbReference type="SAM" id="MobiDB-lite"/>
    </source>
</evidence>
<dbReference type="GO" id="GO:0005634">
    <property type="term" value="C:nucleus"/>
    <property type="evidence" value="ECO:0007669"/>
    <property type="project" value="UniProtKB-SubCell"/>
</dbReference>
<feature type="compositionally biased region" description="Basic and acidic residues" evidence="9">
    <location>
        <begin position="89"/>
        <end position="101"/>
    </location>
</feature>
<dbReference type="AlphaFoldDB" id="A0AAN9ATD0"/>
<dbReference type="PRINTS" id="PR00024">
    <property type="entry name" value="HOMEOBOX"/>
</dbReference>
<evidence type="ECO:0000256" key="5">
    <source>
        <dbReference type="ARBA" id="ARBA00023242"/>
    </source>
</evidence>
<dbReference type="EMBL" id="JBAMIC010000021">
    <property type="protein sequence ID" value="KAK7092571.1"/>
    <property type="molecule type" value="Genomic_DNA"/>
</dbReference>
<feature type="DNA-binding region" description="Homeobox" evidence="7">
    <location>
        <begin position="100"/>
        <end position="159"/>
    </location>
</feature>
<evidence type="ECO:0000256" key="6">
    <source>
        <dbReference type="ARBA" id="ARBA00038449"/>
    </source>
</evidence>
<feature type="region of interest" description="Disordered" evidence="9">
    <location>
        <begin position="14"/>
        <end position="101"/>
    </location>
</feature>
<proteinExistence type="inferred from homology"/>
<accession>A0AAN9ATD0</accession>
<keyword evidence="4 7" id="KW-0371">Homeobox</keyword>
<comment type="subcellular location">
    <subcellularLocation>
        <location evidence="1 7 8">Nucleus</location>
    </subcellularLocation>
</comment>
<evidence type="ECO:0000256" key="3">
    <source>
        <dbReference type="ARBA" id="ARBA00023125"/>
    </source>
</evidence>
<dbReference type="PROSITE" id="PS00027">
    <property type="entry name" value="HOMEOBOX_1"/>
    <property type="match status" value="1"/>
</dbReference>
<dbReference type="Proteomes" id="UP001374579">
    <property type="component" value="Unassembled WGS sequence"/>
</dbReference>
<feature type="compositionally biased region" description="Polar residues" evidence="9">
    <location>
        <begin position="347"/>
        <end position="368"/>
    </location>
</feature>
<dbReference type="Gene3D" id="1.10.10.60">
    <property type="entry name" value="Homeodomain-like"/>
    <property type="match status" value="1"/>
</dbReference>
<evidence type="ECO:0000256" key="4">
    <source>
        <dbReference type="ARBA" id="ARBA00023155"/>
    </source>
</evidence>
<name>A0AAN9ATD0_9CAEN</name>
<evidence type="ECO:0000256" key="8">
    <source>
        <dbReference type="RuleBase" id="RU000682"/>
    </source>
</evidence>
<evidence type="ECO:0000256" key="1">
    <source>
        <dbReference type="ARBA" id="ARBA00004123"/>
    </source>
</evidence>
<evidence type="ECO:0000313" key="12">
    <source>
        <dbReference type="Proteomes" id="UP001374579"/>
    </source>
</evidence>
<reference evidence="11 12" key="1">
    <citation type="submission" date="2024-02" db="EMBL/GenBank/DDBJ databases">
        <title>Chromosome-scale genome assembly of the rough periwinkle Littorina saxatilis.</title>
        <authorList>
            <person name="De Jode A."/>
            <person name="Faria R."/>
            <person name="Formenti G."/>
            <person name="Sims Y."/>
            <person name="Smith T.P."/>
            <person name="Tracey A."/>
            <person name="Wood J.M.D."/>
            <person name="Zagrodzka Z.B."/>
            <person name="Johannesson K."/>
            <person name="Butlin R.K."/>
            <person name="Leder E.H."/>
        </authorList>
    </citation>
    <scope>NUCLEOTIDE SEQUENCE [LARGE SCALE GENOMIC DNA]</scope>
    <source>
        <strain evidence="11">Snail1</strain>
        <tissue evidence="11">Muscle</tissue>
    </source>
</reference>
<comment type="similarity">
    <text evidence="6">Belongs to the even-skipped homeobox family.</text>
</comment>
<evidence type="ECO:0000313" key="11">
    <source>
        <dbReference type="EMBL" id="KAK7092571.1"/>
    </source>
</evidence>
<dbReference type="InterPro" id="IPR001356">
    <property type="entry name" value="HD"/>
</dbReference>
<dbReference type="PANTHER" id="PTHR46294:SF4">
    <property type="entry name" value="SEGMENTATION PROTEIN EVEN-SKIPPED"/>
    <property type="match status" value="1"/>
</dbReference>
<evidence type="ECO:0000256" key="2">
    <source>
        <dbReference type="ARBA" id="ARBA00022473"/>
    </source>
</evidence>
<organism evidence="11 12">
    <name type="scientific">Littorina saxatilis</name>
    <dbReference type="NCBI Taxonomy" id="31220"/>
    <lineage>
        <taxon>Eukaryota</taxon>
        <taxon>Metazoa</taxon>
        <taxon>Spiralia</taxon>
        <taxon>Lophotrochozoa</taxon>
        <taxon>Mollusca</taxon>
        <taxon>Gastropoda</taxon>
        <taxon>Caenogastropoda</taxon>
        <taxon>Littorinimorpha</taxon>
        <taxon>Littorinoidea</taxon>
        <taxon>Littorinidae</taxon>
        <taxon>Littorina</taxon>
    </lineage>
</organism>
<feature type="compositionally biased region" description="Polar residues" evidence="9">
    <location>
        <begin position="22"/>
        <end position="56"/>
    </location>
</feature>
<gene>
    <name evidence="11" type="ORF">V1264_008297</name>
</gene>
<feature type="compositionally biased region" description="Basic and acidic residues" evidence="9">
    <location>
        <begin position="59"/>
        <end position="80"/>
    </location>
</feature>
<evidence type="ECO:0000256" key="7">
    <source>
        <dbReference type="PROSITE-ProRule" id="PRU00108"/>
    </source>
</evidence>
<evidence type="ECO:0000259" key="10">
    <source>
        <dbReference type="PROSITE" id="PS50071"/>
    </source>
</evidence>
<dbReference type="CDD" id="cd00086">
    <property type="entry name" value="homeodomain"/>
    <property type="match status" value="1"/>
</dbReference>
<keyword evidence="2" id="KW-0217">Developmental protein</keyword>
<dbReference type="InterPro" id="IPR017970">
    <property type="entry name" value="Homeobox_CS"/>
</dbReference>
<sequence length="382" mass="41005">MSISHTNATTEIAQSYAHGKSTDSTCVMNNSSGSTDSGLNESGTSLESSDGTTITTSDEESKLKEEDMGHDRIDYDRVDDCDMSPPPYHKKDVSPEDDQSRRYRTAFTREQIGRLEKEFMKENYVSRPKRCELAASLGLAESTIKVWFQNRRMKDKRQRMALTWPYGIPDPHLYAYIASVAAANPYAFELAPRNPNPLSYYPAAMGLGGLGSPHLGALGGSHPALGALGAHGNPAHQFSPQAMRPTSASDLLMAAAATRGPLSMSSASMLGCPPGAYLGSVDPVHLRSSPYHSARFPSHPLRYDAPSPSPSSSPRSPTASRVAASVSPPTTLNSSRGSPYSSYDSAHAQSRTSVPVSKSSRGSNSTAPNGLFRPFQSEVEKS</sequence>